<dbReference type="PANTHER" id="PTHR13720">
    <property type="entry name" value="WD-40 REPEAT PROTEIN"/>
    <property type="match status" value="1"/>
</dbReference>
<feature type="repeat" description="WD" evidence="4">
    <location>
        <begin position="534"/>
        <end position="575"/>
    </location>
</feature>
<dbReference type="Pfam" id="PF00168">
    <property type="entry name" value="C2"/>
    <property type="match status" value="1"/>
</dbReference>
<name>A0ABQ8YT28_9EUKA</name>
<keyword evidence="7" id="KW-1185">Reference proteome</keyword>
<feature type="repeat" description="WD" evidence="4">
    <location>
        <begin position="756"/>
        <end position="791"/>
    </location>
</feature>
<dbReference type="Gene3D" id="2.130.10.10">
    <property type="entry name" value="YVTN repeat-like/Quinoprotein amine dehydrogenase"/>
    <property type="match status" value="2"/>
</dbReference>
<dbReference type="EMBL" id="JAOAOG010000122">
    <property type="protein sequence ID" value="KAJ6247763.1"/>
    <property type="molecule type" value="Genomic_DNA"/>
</dbReference>
<dbReference type="Pfam" id="PF23409">
    <property type="entry name" value="Beta-prop_EML"/>
    <property type="match status" value="1"/>
</dbReference>
<dbReference type="SMART" id="SM00320">
    <property type="entry name" value="WD40"/>
    <property type="match status" value="8"/>
</dbReference>
<keyword evidence="3" id="KW-0677">Repeat</keyword>
<dbReference type="PROSITE" id="PS50082">
    <property type="entry name" value="WD_REPEATS_2"/>
    <property type="match status" value="2"/>
</dbReference>
<dbReference type="InterPro" id="IPR011047">
    <property type="entry name" value="Quinoprotein_ADH-like_sf"/>
</dbReference>
<dbReference type="PROSITE" id="PS50004">
    <property type="entry name" value="C2"/>
    <property type="match status" value="1"/>
</dbReference>
<dbReference type="SUPFAM" id="SSF101908">
    <property type="entry name" value="Putative isomerase YbhE"/>
    <property type="match status" value="1"/>
</dbReference>
<dbReference type="SMART" id="SM00239">
    <property type="entry name" value="C2"/>
    <property type="match status" value="1"/>
</dbReference>
<dbReference type="Pfam" id="PF03451">
    <property type="entry name" value="HELP"/>
    <property type="match status" value="1"/>
</dbReference>
<dbReference type="SUPFAM" id="SSF50998">
    <property type="entry name" value="Quinoprotein alcohol dehydrogenase-like"/>
    <property type="match status" value="1"/>
</dbReference>
<gene>
    <name evidence="6" type="ORF">M0813_18397</name>
</gene>
<dbReference type="SUPFAM" id="SSF49562">
    <property type="entry name" value="C2 domain (Calcium/lipid-binding domain, CaLB)"/>
    <property type="match status" value="1"/>
</dbReference>
<evidence type="ECO:0000256" key="3">
    <source>
        <dbReference type="ARBA" id="ARBA00022737"/>
    </source>
</evidence>
<evidence type="ECO:0000256" key="1">
    <source>
        <dbReference type="ARBA" id="ARBA00006489"/>
    </source>
</evidence>
<comment type="similarity">
    <text evidence="1">Belongs to the WD repeat EMAP family.</text>
</comment>
<keyword evidence="2 4" id="KW-0853">WD repeat</keyword>
<comment type="caution">
    <text evidence="6">The sequence shown here is derived from an EMBL/GenBank/DDBJ whole genome shotgun (WGS) entry which is preliminary data.</text>
</comment>
<dbReference type="InterPro" id="IPR001680">
    <property type="entry name" value="WD40_rpt"/>
</dbReference>
<protein>
    <submittedName>
        <fullName evidence="6">Echinoderm microtubule-associated protein-like elp-1</fullName>
    </submittedName>
</protein>
<organism evidence="6 7">
    <name type="scientific">Anaeramoeba flamelloides</name>
    <dbReference type="NCBI Taxonomy" id="1746091"/>
    <lineage>
        <taxon>Eukaryota</taxon>
        <taxon>Metamonada</taxon>
        <taxon>Anaeramoebidae</taxon>
        <taxon>Anaeramoeba</taxon>
    </lineage>
</organism>
<evidence type="ECO:0000256" key="2">
    <source>
        <dbReference type="ARBA" id="ARBA00022574"/>
    </source>
</evidence>
<feature type="domain" description="C2" evidence="5">
    <location>
        <begin position="1"/>
        <end position="118"/>
    </location>
</feature>
<dbReference type="InterPro" id="IPR035892">
    <property type="entry name" value="C2_domain_sf"/>
</dbReference>
<dbReference type="InterPro" id="IPR055439">
    <property type="entry name" value="Beta-prop_EML_1st"/>
</dbReference>
<dbReference type="InterPro" id="IPR050630">
    <property type="entry name" value="WD_repeat_EMAP"/>
</dbReference>
<dbReference type="Gene3D" id="2.60.40.150">
    <property type="entry name" value="C2 domain"/>
    <property type="match status" value="1"/>
</dbReference>
<dbReference type="InterPro" id="IPR055442">
    <property type="entry name" value="Beta-prop_EML-like_2nd"/>
</dbReference>
<reference evidence="6" key="1">
    <citation type="submission" date="2022-08" db="EMBL/GenBank/DDBJ databases">
        <title>Novel sulfate-reducing endosymbionts in the free-living metamonad Anaeramoeba.</title>
        <authorList>
            <person name="Jerlstrom-Hultqvist J."/>
            <person name="Cepicka I."/>
            <person name="Gallot-Lavallee L."/>
            <person name="Salas-Leiva D."/>
            <person name="Curtis B.A."/>
            <person name="Zahonova K."/>
            <person name="Pipaliya S."/>
            <person name="Dacks J."/>
            <person name="Roger A.J."/>
        </authorList>
    </citation>
    <scope>NUCLEOTIDE SEQUENCE</scope>
    <source>
        <strain evidence="6">Schooner1</strain>
    </source>
</reference>
<dbReference type="InterPro" id="IPR015943">
    <property type="entry name" value="WD40/YVTN_repeat-like_dom_sf"/>
</dbReference>
<evidence type="ECO:0000259" key="5">
    <source>
        <dbReference type="PROSITE" id="PS50004"/>
    </source>
</evidence>
<accession>A0ABQ8YT28</accession>
<evidence type="ECO:0000313" key="6">
    <source>
        <dbReference type="EMBL" id="KAJ6247763.1"/>
    </source>
</evidence>
<dbReference type="PROSITE" id="PS50294">
    <property type="entry name" value="WD_REPEATS_REGION"/>
    <property type="match status" value="2"/>
</dbReference>
<evidence type="ECO:0000256" key="4">
    <source>
        <dbReference type="PROSITE-ProRule" id="PRU00221"/>
    </source>
</evidence>
<evidence type="ECO:0000313" key="7">
    <source>
        <dbReference type="Proteomes" id="UP001150062"/>
    </source>
</evidence>
<dbReference type="InterPro" id="IPR000008">
    <property type="entry name" value="C2_dom"/>
</dbReference>
<dbReference type="InterPro" id="IPR005108">
    <property type="entry name" value="HELP"/>
</dbReference>
<dbReference type="Proteomes" id="UP001150062">
    <property type="component" value="Unassembled WGS sequence"/>
</dbReference>
<dbReference type="PANTHER" id="PTHR13720:SF33">
    <property type="entry name" value="HELP DOMAIN-CONTAINING PROTEIN"/>
    <property type="match status" value="1"/>
</dbReference>
<sequence>MDTKRYREKLDNETTKYKVWLFVTIIQAKDLPIFDTDEETTDPYCVLKIGEQSYKSKVMMRNTNPKFGEIYRFGLVDYDQKLKIHFYHFEDFVNDPLIGTTKIKLDIFEKNKTLCDWFPLKTKEKEEKAQIELKFTIQEAPEQRYSLQKPELLQNKPPKDALKDPLYGVILSPLPKDLLKQVQLLNLQNNNENDNHNTNEMEIEKESSSIIDKISQNTNQMKVVPEGIHLELEHIYGYRGWEGRNNIKWISDTEIVYFAASVGIVLNIETNIQRFFIGHTETITCIALHPEGDIVATGQLGNQSKIRVWKLSDCSEILNYQVDHPKGVINLCFTPDGKKLLTIGSDNDHTMNLYDLETNKIVLTQKGHSNKSLCATFDDNNRTRLVICGIRHLCFGELIDNKLKLEEVAFAKKGNQMFLSTIFNKNGDLLASTSKGELLVIDYENQIVKKTYRLHAGPCVTLTNSKQGYLTTGGKDGKIKIINGSTYEVEHTITNIVAGPIRSVHYRNGKVIIGTNKNEIYASNIKEDKSYCVLMSHAEEVFGLTCDPTTNTFSTGSDDRSVRAWDIMNKKFLRRKPVNGQPRCVTYSNNGGFLGIGLRDGEFLILQANNFSQIANKKEIVFGAEIMNFSPDSKYLCLLDSSGTVHIYNSSVGFKRFQILDKIAKGATAIDWSSDSSFIRIALENSILYFEIATAKTFQECPSSELSWESNKVEFATKITDSVSTIDVHPNSCFVTGHSKGILKLFTNFESEPQIYQGHSGQIEGIKFYKDSHVISIGGSDKCIFQWKMVY</sequence>
<proteinExistence type="inferred from homology"/>
<dbReference type="CDD" id="cd00030">
    <property type="entry name" value="C2"/>
    <property type="match status" value="1"/>
</dbReference>
<dbReference type="Pfam" id="PF23414">
    <property type="entry name" value="Beta-prop_EML_2"/>
    <property type="match status" value="1"/>
</dbReference>